<dbReference type="AlphaFoldDB" id="B8AVW2"/>
<feature type="region of interest" description="Disordered" evidence="1">
    <location>
        <begin position="874"/>
        <end position="898"/>
    </location>
</feature>
<evidence type="ECO:0000259" key="2">
    <source>
        <dbReference type="PROSITE" id="PS50181"/>
    </source>
</evidence>
<dbReference type="STRING" id="39946.B8AVW2"/>
<dbReference type="Pfam" id="PF00646">
    <property type="entry name" value="F-box"/>
    <property type="match status" value="2"/>
</dbReference>
<reference evidence="3 4" key="1">
    <citation type="journal article" date="2005" name="PLoS Biol.">
        <title>The genomes of Oryza sativa: a history of duplications.</title>
        <authorList>
            <person name="Yu J."/>
            <person name="Wang J."/>
            <person name="Lin W."/>
            <person name="Li S."/>
            <person name="Li H."/>
            <person name="Zhou J."/>
            <person name="Ni P."/>
            <person name="Dong W."/>
            <person name="Hu S."/>
            <person name="Zeng C."/>
            <person name="Zhang J."/>
            <person name="Zhang Y."/>
            <person name="Li R."/>
            <person name="Xu Z."/>
            <person name="Li S."/>
            <person name="Li X."/>
            <person name="Zheng H."/>
            <person name="Cong L."/>
            <person name="Lin L."/>
            <person name="Yin J."/>
            <person name="Geng J."/>
            <person name="Li G."/>
            <person name="Shi J."/>
            <person name="Liu J."/>
            <person name="Lv H."/>
            <person name="Li J."/>
            <person name="Wang J."/>
            <person name="Deng Y."/>
            <person name="Ran L."/>
            <person name="Shi X."/>
            <person name="Wang X."/>
            <person name="Wu Q."/>
            <person name="Li C."/>
            <person name="Ren X."/>
            <person name="Wang J."/>
            <person name="Wang X."/>
            <person name="Li D."/>
            <person name="Liu D."/>
            <person name="Zhang X."/>
            <person name="Ji Z."/>
            <person name="Zhao W."/>
            <person name="Sun Y."/>
            <person name="Zhang Z."/>
            <person name="Bao J."/>
            <person name="Han Y."/>
            <person name="Dong L."/>
            <person name="Ji J."/>
            <person name="Chen P."/>
            <person name="Wu S."/>
            <person name="Liu J."/>
            <person name="Xiao Y."/>
            <person name="Bu D."/>
            <person name="Tan J."/>
            <person name="Yang L."/>
            <person name="Ye C."/>
            <person name="Zhang J."/>
            <person name="Xu J."/>
            <person name="Zhou Y."/>
            <person name="Yu Y."/>
            <person name="Zhang B."/>
            <person name="Zhuang S."/>
            <person name="Wei H."/>
            <person name="Liu B."/>
            <person name="Lei M."/>
            <person name="Yu H."/>
            <person name="Li Y."/>
            <person name="Xu H."/>
            <person name="Wei S."/>
            <person name="He X."/>
            <person name="Fang L."/>
            <person name="Zhang Z."/>
            <person name="Zhang Y."/>
            <person name="Huang X."/>
            <person name="Su Z."/>
            <person name="Tong W."/>
            <person name="Li J."/>
            <person name="Tong Z."/>
            <person name="Li S."/>
            <person name="Ye J."/>
            <person name="Wang L."/>
            <person name="Fang L."/>
            <person name="Lei T."/>
            <person name="Chen C."/>
            <person name="Chen H."/>
            <person name="Xu Z."/>
            <person name="Li H."/>
            <person name="Huang H."/>
            <person name="Zhang F."/>
            <person name="Xu H."/>
            <person name="Li N."/>
            <person name="Zhao C."/>
            <person name="Li S."/>
            <person name="Dong L."/>
            <person name="Huang Y."/>
            <person name="Li L."/>
            <person name="Xi Y."/>
            <person name="Qi Q."/>
            <person name="Li W."/>
            <person name="Zhang B."/>
            <person name="Hu W."/>
            <person name="Zhang Y."/>
            <person name="Tian X."/>
            <person name="Jiao Y."/>
            <person name="Liang X."/>
            <person name="Jin J."/>
            <person name="Gao L."/>
            <person name="Zheng W."/>
            <person name="Hao B."/>
            <person name="Liu S."/>
            <person name="Wang W."/>
            <person name="Yuan L."/>
            <person name="Cao M."/>
            <person name="McDermott J."/>
            <person name="Samudrala R."/>
            <person name="Wang J."/>
            <person name="Wong G.K."/>
            <person name="Yang H."/>
        </authorList>
    </citation>
    <scope>NUCLEOTIDE SEQUENCE [LARGE SCALE GENOMIC DNA]</scope>
    <source>
        <strain evidence="4">cv. 93-11</strain>
    </source>
</reference>
<dbReference type="PROSITE" id="PS50181">
    <property type="entry name" value="FBOX"/>
    <property type="match status" value="2"/>
</dbReference>
<keyword evidence="4" id="KW-1185">Reference proteome</keyword>
<dbReference type="SUPFAM" id="SSF52058">
    <property type="entry name" value="L domain-like"/>
    <property type="match status" value="1"/>
</dbReference>
<dbReference type="SMART" id="SM00256">
    <property type="entry name" value="FBOX"/>
    <property type="match status" value="2"/>
</dbReference>
<accession>B8AVW2</accession>
<protein>
    <recommendedName>
        <fullName evidence="2">F-box domain-containing protein</fullName>
    </recommendedName>
</protein>
<dbReference type="InterPro" id="IPR055357">
    <property type="entry name" value="LRR_At1g61320_AtMIF1"/>
</dbReference>
<dbReference type="SUPFAM" id="SSF81383">
    <property type="entry name" value="F-box domain"/>
    <property type="match status" value="2"/>
</dbReference>
<dbReference type="PANTHER" id="PTHR32153">
    <property type="entry name" value="OJ000223_09.16 PROTEIN"/>
    <property type="match status" value="1"/>
</dbReference>
<dbReference type="InterPro" id="IPR036047">
    <property type="entry name" value="F-box-like_dom_sf"/>
</dbReference>
<dbReference type="InterPro" id="IPR032675">
    <property type="entry name" value="LRR_dom_sf"/>
</dbReference>
<dbReference type="Proteomes" id="UP000007015">
    <property type="component" value="Chromosome 4"/>
</dbReference>
<dbReference type="Pfam" id="PF23622">
    <property type="entry name" value="LRR_At1g61320_AtMIF1"/>
    <property type="match status" value="1"/>
</dbReference>
<evidence type="ECO:0000256" key="1">
    <source>
        <dbReference type="SAM" id="MobiDB-lite"/>
    </source>
</evidence>
<sequence length="987" mass="111437">MSLSDLPDEALLVILNKLDTREAVRCSVLSRRWRRVPGMLPNIELDVDSFTPDHDDGFTSTLSDAARNNYAMVSAVQSLLSHESRHDIRRLDLSFFSRDESVGIIHAIDDAMARGRRILDLRFDVLSEKSYMECPDSDRVKQGRRLLHCFDRYPRVFAGLTSLHLECVTVQGPRFSDVITACEKLIDLSLVRCNFGKETALTIQHEQLSMINLEFCTCDTVELEWLPKLSELSMSVWFWSPRQYPLVFGHAPRLQRLELTHAGLVHSKVLRLSKLLDNCTSLRELWLDFECEKVTDHHCVPLEEELLERMFICEKNNINWEPSNFKHNNLTKLIIYGFRPENRFMSYIRRVMKAAVNLDEISLHDDRPKQPASESDVGVGIGNESNDYAAAASQTNRRYGQAFRGQGTMSLSDLPDEALLVILNKLDTREALRCSVLSRRWRRVPGMLPNIELDVDSFTPDHDDGFTSTLSDDARNSYAMVSAVQSLLSHESRHDIRRLDLSFFSRDESVGIIHAIDDAMARGRRILKMCFDVVSEKCYLECPDRDRVKQGKRLLYCFDAYPHVFAGLTSLHLECITVQGPCFSNVITACEKLSYLSLVYCDFGEETPLTIHHEHLRVVKLEFCTCDTVELEVPDLLKLMMSVWSWSPRRYPFVFGHAPRLQRLELAHAGLIDSKMLQLSKLLDNCTSLRELWLNFEREKIWILPETPTRLAPLLNNLTFVGVHRIHPNSGITWTLFLLEAAPLLKMLSIKVTDHQCKPIEGELLKRTLCEKNNIYWEPSDFKHYSLTMLIFYGFQPGKKCMEYIRQVIKRAVNLEDILLHDDRCEATREATTRPPPLLAAAGLLASSAQADRGPAQGGDGNDHQIRTAPIESCGAAAGDGDGDGSGDGDGRGEQRRAGMRPMAAGMATAVVESADPAAARRWTVLQAACPTSGAGVCGAPTLVVALWRQQAVVVRRTARSGSRFRSDASLVRSGVAWSPVVVIFDM</sequence>
<dbReference type="InterPro" id="IPR055411">
    <property type="entry name" value="LRR_FXL15/At3g58940/PEG3-like"/>
</dbReference>
<dbReference type="InterPro" id="IPR001810">
    <property type="entry name" value="F-box_dom"/>
</dbReference>
<dbReference type="Gramene" id="BGIOSGA016626-TA">
    <property type="protein sequence ID" value="BGIOSGA016626-PA"/>
    <property type="gene ID" value="BGIOSGA016626"/>
</dbReference>
<evidence type="ECO:0000313" key="3">
    <source>
        <dbReference type="EMBL" id="EEC77506.1"/>
    </source>
</evidence>
<dbReference type="Gene3D" id="3.80.10.10">
    <property type="entry name" value="Ribonuclease Inhibitor"/>
    <property type="match status" value="2"/>
</dbReference>
<dbReference type="Pfam" id="PF24758">
    <property type="entry name" value="LRR_At5g56370"/>
    <property type="match status" value="1"/>
</dbReference>
<name>B8AVW2_ORYSI</name>
<dbReference type="Gene3D" id="1.20.1280.50">
    <property type="match status" value="2"/>
</dbReference>
<organism evidence="3 4">
    <name type="scientific">Oryza sativa subsp. indica</name>
    <name type="common">Rice</name>
    <dbReference type="NCBI Taxonomy" id="39946"/>
    <lineage>
        <taxon>Eukaryota</taxon>
        <taxon>Viridiplantae</taxon>
        <taxon>Streptophyta</taxon>
        <taxon>Embryophyta</taxon>
        <taxon>Tracheophyta</taxon>
        <taxon>Spermatophyta</taxon>
        <taxon>Magnoliopsida</taxon>
        <taxon>Liliopsida</taxon>
        <taxon>Poales</taxon>
        <taxon>Poaceae</taxon>
        <taxon>BOP clade</taxon>
        <taxon>Oryzoideae</taxon>
        <taxon>Oryzeae</taxon>
        <taxon>Oryzinae</taxon>
        <taxon>Oryza</taxon>
        <taxon>Oryza sativa</taxon>
    </lineage>
</organism>
<gene>
    <name evidence="3" type="ORF">OsI_16366</name>
</gene>
<feature type="domain" description="F-box" evidence="2">
    <location>
        <begin position="1"/>
        <end position="36"/>
    </location>
</feature>
<feature type="domain" description="F-box" evidence="2">
    <location>
        <begin position="408"/>
        <end position="444"/>
    </location>
</feature>
<evidence type="ECO:0000313" key="4">
    <source>
        <dbReference type="Proteomes" id="UP000007015"/>
    </source>
</evidence>
<dbReference type="HOGENOM" id="CLU_013738_0_0_1"/>
<dbReference type="InterPro" id="IPR044997">
    <property type="entry name" value="F-box_plant"/>
</dbReference>
<proteinExistence type="predicted"/>
<dbReference type="EMBL" id="CM000129">
    <property type="protein sequence ID" value="EEC77506.1"/>
    <property type="molecule type" value="Genomic_DNA"/>
</dbReference>
<dbReference type="OMA" id="HLECITV"/>